<keyword evidence="3" id="KW-0813">Transport</keyword>
<feature type="transmembrane region" description="Helical" evidence="8">
    <location>
        <begin position="411"/>
        <end position="437"/>
    </location>
</feature>
<dbReference type="GO" id="GO:0005886">
    <property type="term" value="C:plasma membrane"/>
    <property type="evidence" value="ECO:0007669"/>
    <property type="project" value="TreeGrafter"/>
</dbReference>
<name>A0A812HX31_9DINO</name>
<feature type="transmembrane region" description="Helical" evidence="8">
    <location>
        <begin position="646"/>
        <end position="665"/>
    </location>
</feature>
<evidence type="ECO:0000313" key="12">
    <source>
        <dbReference type="EMBL" id="CAE6962831.1"/>
    </source>
</evidence>
<keyword evidence="5 8" id="KW-1133">Transmembrane helix</keyword>
<evidence type="ECO:0008006" key="14">
    <source>
        <dbReference type="Google" id="ProtNLM"/>
    </source>
</evidence>
<comment type="similarity">
    <text evidence="2">Belongs to the CSC1 (TC 1.A.17) family.</text>
</comment>
<feature type="transmembrane region" description="Helical" evidence="8">
    <location>
        <begin position="370"/>
        <end position="391"/>
    </location>
</feature>
<dbReference type="PANTHER" id="PTHR13018:SF5">
    <property type="entry name" value="RE44586P"/>
    <property type="match status" value="1"/>
</dbReference>
<feature type="transmembrane region" description="Helical" evidence="8">
    <location>
        <begin position="112"/>
        <end position="133"/>
    </location>
</feature>
<dbReference type="PANTHER" id="PTHR13018">
    <property type="entry name" value="PROBABLE MEMBRANE PROTEIN DUF221-RELATED"/>
    <property type="match status" value="1"/>
</dbReference>
<evidence type="ECO:0000256" key="3">
    <source>
        <dbReference type="ARBA" id="ARBA00022448"/>
    </source>
</evidence>
<dbReference type="InterPro" id="IPR032880">
    <property type="entry name" value="CSC1/OSCA1-like_N"/>
</dbReference>
<feature type="domain" description="CSC1/OSCA1-like cytosolic" evidence="11">
    <location>
        <begin position="201"/>
        <end position="350"/>
    </location>
</feature>
<protein>
    <recommendedName>
        <fullName evidence="14">CSC1/OSCA1-like 7TM region domain-containing protein</fullName>
    </recommendedName>
</protein>
<accession>A0A812HX31</accession>
<reference evidence="12" key="1">
    <citation type="submission" date="2021-02" db="EMBL/GenBank/DDBJ databases">
        <authorList>
            <person name="Dougan E. K."/>
            <person name="Rhodes N."/>
            <person name="Thang M."/>
            <person name="Chan C."/>
        </authorList>
    </citation>
    <scope>NUCLEOTIDE SEQUENCE</scope>
</reference>
<feature type="transmembrane region" description="Helical" evidence="8">
    <location>
        <begin position="506"/>
        <end position="532"/>
    </location>
</feature>
<keyword evidence="13" id="KW-1185">Reference proteome</keyword>
<evidence type="ECO:0000256" key="1">
    <source>
        <dbReference type="ARBA" id="ARBA00004141"/>
    </source>
</evidence>
<organism evidence="12 13">
    <name type="scientific">Symbiodinium natans</name>
    <dbReference type="NCBI Taxonomy" id="878477"/>
    <lineage>
        <taxon>Eukaryota</taxon>
        <taxon>Sar</taxon>
        <taxon>Alveolata</taxon>
        <taxon>Dinophyceae</taxon>
        <taxon>Suessiales</taxon>
        <taxon>Symbiodiniaceae</taxon>
        <taxon>Symbiodinium</taxon>
    </lineage>
</organism>
<gene>
    <name evidence="12" type="ORF">SNAT2548_LOCUS2057</name>
</gene>
<evidence type="ECO:0000256" key="8">
    <source>
        <dbReference type="SAM" id="Phobius"/>
    </source>
</evidence>
<feature type="domain" description="CSC1/OSCA1-like N-terminal transmembrane" evidence="10">
    <location>
        <begin position="26"/>
        <end position="178"/>
    </location>
</feature>
<dbReference type="Pfam" id="PF02714">
    <property type="entry name" value="RSN1_7TM"/>
    <property type="match status" value="1"/>
</dbReference>
<evidence type="ECO:0000259" key="10">
    <source>
        <dbReference type="Pfam" id="PF13967"/>
    </source>
</evidence>
<evidence type="ECO:0000256" key="2">
    <source>
        <dbReference type="ARBA" id="ARBA00007779"/>
    </source>
</evidence>
<evidence type="ECO:0000313" key="13">
    <source>
        <dbReference type="Proteomes" id="UP000604046"/>
    </source>
</evidence>
<dbReference type="OrthoDB" id="1689567at2759"/>
<keyword evidence="6 8" id="KW-0472">Membrane</keyword>
<proteinExistence type="inferred from homology"/>
<dbReference type="GO" id="GO:0005227">
    <property type="term" value="F:calcium-activated cation channel activity"/>
    <property type="evidence" value="ECO:0007669"/>
    <property type="project" value="InterPro"/>
</dbReference>
<dbReference type="EMBL" id="CAJNDS010000114">
    <property type="protein sequence ID" value="CAE6962831.1"/>
    <property type="molecule type" value="Genomic_DNA"/>
</dbReference>
<evidence type="ECO:0000256" key="6">
    <source>
        <dbReference type="ARBA" id="ARBA00023136"/>
    </source>
</evidence>
<feature type="transmembrane region" description="Helical" evidence="8">
    <location>
        <begin position="622"/>
        <end position="639"/>
    </location>
</feature>
<dbReference type="InterPro" id="IPR003864">
    <property type="entry name" value="CSC1/OSCA1-like_7TM"/>
</dbReference>
<evidence type="ECO:0000256" key="5">
    <source>
        <dbReference type="ARBA" id="ARBA00022989"/>
    </source>
</evidence>
<dbReference type="Pfam" id="PF13967">
    <property type="entry name" value="RSN1_TM"/>
    <property type="match status" value="1"/>
</dbReference>
<dbReference type="InterPro" id="IPR027815">
    <property type="entry name" value="CSC1/OSCA1-like_cyt"/>
</dbReference>
<feature type="domain" description="CSC1/OSCA1-like 7TM region" evidence="9">
    <location>
        <begin position="367"/>
        <end position="637"/>
    </location>
</feature>
<dbReference type="Proteomes" id="UP000604046">
    <property type="component" value="Unassembled WGS sequence"/>
</dbReference>
<evidence type="ECO:0000256" key="7">
    <source>
        <dbReference type="SAM" id="MobiDB-lite"/>
    </source>
</evidence>
<dbReference type="AlphaFoldDB" id="A0A812HX31"/>
<feature type="region of interest" description="Disordered" evidence="7">
    <location>
        <begin position="733"/>
        <end position="759"/>
    </location>
</feature>
<sequence length="781" mass="87424">MSLTAVSDHQYAVVIQKNTSQDTASFGFALLTSSLIGISSCVAFFFLRQRFPMVYEGTGSCLSQHKSKDRPELPHSSASFFGWLRASASFRLDDAMDHVGMDQIMMLEFTHLSMKVMFGIGIPALAVLAPLHARSTGGADDDLSRISLSNLDAESWILWVHAAFVWYVVLLVLYLVWHVQHRKFRPRRSRWLASMPEARATTVLVEGIPEYSRTEAAMAKFFDDIFGKPVVKDVVFVRDTSSLIPLIEVRDELSEELAQAGLQCTAQHDRPSERSPNSRLQALERRFSRAAAAAEEMANAVYSSCDFAHDAAFVTFRDRRHAEFARGLRYSESRGHFAVSMAPEPSDVNFSSFTRSSASVEKGSALVGRLLVACVFFFFLPVVVGISSLLSVDSLAHLVPRLEVWAREYHYITAAWEALLGTSLLSMLMDLVPWTLSQVFSRFYRLRCGTKGQHKIQRWYFTFLVVFVLLVTAVGTSLFEAAARLAREPLQVWYLLADQLPDATNFYLRYAVLLWSTPFFDLVRCFPLLYFWKGLQAGELPEVAKQLSEPEDQTFHGSGARSARWALHMVLGLTLCSLQPFIPLILAFGFAFRRLAYGYLIVFVETKKSDSGGQLWRAQMQHTQMGLVIYILVMTLILLDREESMVAAIFAGSSGSLVVLYWFWWPSLFDLTSLPVQQAELKPACLGRGYDEGETSTVQSPSPYLQPELRQTLPVAALLRQDWDEWDRVRATAVEPGSTQPSSGADGAICGSSRPGTACRRPTRSLLAWVCPGLSGMAVRE</sequence>
<feature type="transmembrane region" description="Helical" evidence="8">
    <location>
        <begin position="156"/>
        <end position="177"/>
    </location>
</feature>
<dbReference type="Pfam" id="PF14703">
    <property type="entry name" value="PHM7_cyt"/>
    <property type="match status" value="1"/>
</dbReference>
<evidence type="ECO:0000259" key="11">
    <source>
        <dbReference type="Pfam" id="PF14703"/>
    </source>
</evidence>
<comment type="subcellular location">
    <subcellularLocation>
        <location evidence="1">Membrane</location>
        <topology evidence="1">Multi-pass membrane protein</topology>
    </subcellularLocation>
</comment>
<evidence type="ECO:0000259" key="9">
    <source>
        <dbReference type="Pfam" id="PF02714"/>
    </source>
</evidence>
<feature type="transmembrane region" description="Helical" evidence="8">
    <location>
        <begin position="570"/>
        <end position="592"/>
    </location>
</feature>
<feature type="transmembrane region" description="Helical" evidence="8">
    <location>
        <begin position="458"/>
        <end position="486"/>
    </location>
</feature>
<dbReference type="InterPro" id="IPR045122">
    <property type="entry name" value="Csc1-like"/>
</dbReference>
<feature type="transmembrane region" description="Helical" evidence="8">
    <location>
        <begin position="26"/>
        <end position="47"/>
    </location>
</feature>
<keyword evidence="4 8" id="KW-0812">Transmembrane</keyword>
<comment type="caution">
    <text evidence="12">The sequence shown here is derived from an EMBL/GenBank/DDBJ whole genome shotgun (WGS) entry which is preliminary data.</text>
</comment>
<evidence type="ECO:0000256" key="4">
    <source>
        <dbReference type="ARBA" id="ARBA00022692"/>
    </source>
</evidence>